<name>A0ABN8ZZ88_RANTA</name>
<evidence type="ECO:0000256" key="1">
    <source>
        <dbReference type="SAM" id="MobiDB-lite"/>
    </source>
</evidence>
<feature type="region of interest" description="Disordered" evidence="1">
    <location>
        <begin position="219"/>
        <end position="265"/>
    </location>
</feature>
<accession>A0ABN8ZZ88</accession>
<dbReference type="InterPro" id="IPR052852">
    <property type="entry name" value="SSU_Processome_Comp"/>
</dbReference>
<evidence type="ECO:0000313" key="3">
    <source>
        <dbReference type="Proteomes" id="UP001176941"/>
    </source>
</evidence>
<keyword evidence="3" id="KW-1185">Reference proteome</keyword>
<reference evidence="2" key="1">
    <citation type="submission" date="2023-04" db="EMBL/GenBank/DDBJ databases">
        <authorList>
            <consortium name="ELIXIR-Norway"/>
        </authorList>
    </citation>
    <scope>NUCLEOTIDE SEQUENCE [LARGE SCALE GENOMIC DNA]</scope>
</reference>
<dbReference type="Pfam" id="PF15375">
    <property type="entry name" value="FSAF1"/>
    <property type="match status" value="1"/>
</dbReference>
<feature type="compositionally biased region" description="Basic and acidic residues" evidence="1">
    <location>
        <begin position="136"/>
        <end position="157"/>
    </location>
</feature>
<feature type="compositionally biased region" description="Low complexity" evidence="1">
    <location>
        <begin position="95"/>
        <end position="110"/>
    </location>
</feature>
<dbReference type="PANTHER" id="PTHR28366">
    <property type="entry name" value="CHROMOSOME 1 OPEN READING FRAME 131"/>
    <property type="match status" value="1"/>
</dbReference>
<dbReference type="EMBL" id="OX459943">
    <property type="protein sequence ID" value="CAI9177466.1"/>
    <property type="molecule type" value="Genomic_DNA"/>
</dbReference>
<sequence length="289" mass="32239">MAQEPRLATSAPPGSQALLDTLLQKLYDFGETEDETEEKRVRKKREKKRGTGPLAALATEPAPQPESLVRGQRRSAASFFQELQEELQGAPAVTPSCSPAGPVGAGAAAACPPPRNDRESVEVVQFHSQSKKRKQKPDQDENTKTKTKDQNHLDKDVDIQEFNLEKARLEVHRFGITGYGKGKERVLERERAIMLGARPPKNSYVNYKVLQEHIKEKKAAKEEEKRMAKDTDIFKKKKRKGQEDKKSKKKSAPSILSSGRTGQVGKFKNGTLILSQVDIKKINSSRVAK</sequence>
<organism evidence="2 3">
    <name type="scientific">Rangifer tarandus platyrhynchus</name>
    <name type="common">Svalbard reindeer</name>
    <dbReference type="NCBI Taxonomy" id="3082113"/>
    <lineage>
        <taxon>Eukaryota</taxon>
        <taxon>Metazoa</taxon>
        <taxon>Chordata</taxon>
        <taxon>Craniata</taxon>
        <taxon>Vertebrata</taxon>
        <taxon>Euteleostomi</taxon>
        <taxon>Mammalia</taxon>
        <taxon>Eutheria</taxon>
        <taxon>Laurasiatheria</taxon>
        <taxon>Artiodactyla</taxon>
        <taxon>Ruminantia</taxon>
        <taxon>Pecora</taxon>
        <taxon>Cervidae</taxon>
        <taxon>Odocoileinae</taxon>
        <taxon>Rangifer</taxon>
    </lineage>
</organism>
<protein>
    <submittedName>
        <fullName evidence="2">Uncharacterized protein</fullName>
    </submittedName>
</protein>
<feature type="region of interest" description="Disordered" evidence="1">
    <location>
        <begin position="29"/>
        <end position="157"/>
    </location>
</feature>
<gene>
    <name evidence="2" type="ORF">MRATA1EN1_LOCUS26428</name>
</gene>
<proteinExistence type="predicted"/>
<evidence type="ECO:0000313" key="2">
    <source>
        <dbReference type="EMBL" id="CAI9177466.1"/>
    </source>
</evidence>
<dbReference type="Proteomes" id="UP001176941">
    <property type="component" value="Chromosome 7"/>
</dbReference>
<dbReference type="InterPro" id="IPR027973">
    <property type="entry name" value="FSAF1-like"/>
</dbReference>
<feature type="compositionally biased region" description="Basic residues" evidence="1">
    <location>
        <begin position="41"/>
        <end position="50"/>
    </location>
</feature>
<feature type="compositionally biased region" description="Basic and acidic residues" evidence="1">
    <location>
        <begin position="219"/>
        <end position="234"/>
    </location>
</feature>
<dbReference type="PANTHER" id="PTHR28366:SF1">
    <property type="entry name" value="CHROMOSOME 1 OPEN READING FRAME 131"/>
    <property type="match status" value="1"/>
</dbReference>